<keyword evidence="2" id="KW-0808">Transferase</keyword>
<dbReference type="EMBL" id="UGOD01000001">
    <property type="protein sequence ID" value="STX50428.1"/>
    <property type="molecule type" value="Genomic_DNA"/>
</dbReference>
<protein>
    <submittedName>
        <fullName evidence="2">Putative Acyl-CoA N-acyltransferase</fullName>
    </submittedName>
</protein>
<dbReference type="Gene3D" id="3.40.630.30">
    <property type="match status" value="1"/>
</dbReference>
<dbReference type="Pfam" id="PF13508">
    <property type="entry name" value="Acetyltransf_7"/>
    <property type="match status" value="1"/>
</dbReference>
<dbReference type="InterPro" id="IPR000182">
    <property type="entry name" value="GNAT_dom"/>
</dbReference>
<dbReference type="AlphaFoldDB" id="A0A378JID2"/>
<dbReference type="InterPro" id="IPR016181">
    <property type="entry name" value="Acyl_CoA_acyltransferase"/>
</dbReference>
<keyword evidence="2" id="KW-0012">Acyltransferase</keyword>
<accession>A0A378JID2</accession>
<dbReference type="SUPFAM" id="SSF55729">
    <property type="entry name" value="Acyl-CoA N-acyltransferases (Nat)"/>
    <property type="match status" value="1"/>
</dbReference>
<dbReference type="OrthoDB" id="5867071at2"/>
<name>A0A378JID2_9GAMM</name>
<sequence length="162" mass="18494">MLLFSSALKKHKLTFTTLNNCMEHVPLAAKWAEEEWGYIRNKGVKYREQLMRDLSSQVYIGIFAGQPVAMFALIDRNFDETIGVSPAQELMYVYVDKNYRGLGFGKQIIDKAKQVTTQLGTDLIVLDTLKPSLNRFYENQGAKIVCEGELFSHPTEVLRINL</sequence>
<dbReference type="RefSeq" id="WP_115330147.1">
    <property type="nucleotide sequence ID" value="NZ_CAAAHP010000004.1"/>
</dbReference>
<dbReference type="CDD" id="cd04301">
    <property type="entry name" value="NAT_SF"/>
    <property type="match status" value="1"/>
</dbReference>
<evidence type="ECO:0000259" key="1">
    <source>
        <dbReference type="PROSITE" id="PS51186"/>
    </source>
</evidence>
<proteinExistence type="predicted"/>
<organism evidence="2 3">
    <name type="scientific">Legionella busanensis</name>
    <dbReference type="NCBI Taxonomy" id="190655"/>
    <lineage>
        <taxon>Bacteria</taxon>
        <taxon>Pseudomonadati</taxon>
        <taxon>Pseudomonadota</taxon>
        <taxon>Gammaproteobacteria</taxon>
        <taxon>Legionellales</taxon>
        <taxon>Legionellaceae</taxon>
        <taxon>Legionella</taxon>
    </lineage>
</organism>
<evidence type="ECO:0000313" key="2">
    <source>
        <dbReference type="EMBL" id="STX50428.1"/>
    </source>
</evidence>
<reference evidence="2 3" key="1">
    <citation type="submission" date="2018-06" db="EMBL/GenBank/DDBJ databases">
        <authorList>
            <consortium name="Pathogen Informatics"/>
            <person name="Doyle S."/>
        </authorList>
    </citation>
    <scope>NUCLEOTIDE SEQUENCE [LARGE SCALE GENOMIC DNA]</scope>
    <source>
        <strain evidence="2 3">NCTC13316</strain>
    </source>
</reference>
<evidence type="ECO:0000313" key="3">
    <source>
        <dbReference type="Proteomes" id="UP000254794"/>
    </source>
</evidence>
<dbReference type="PROSITE" id="PS51186">
    <property type="entry name" value="GNAT"/>
    <property type="match status" value="1"/>
</dbReference>
<dbReference type="Proteomes" id="UP000254794">
    <property type="component" value="Unassembled WGS sequence"/>
</dbReference>
<keyword evidence="3" id="KW-1185">Reference proteome</keyword>
<feature type="domain" description="N-acetyltransferase" evidence="1">
    <location>
        <begin position="13"/>
        <end position="162"/>
    </location>
</feature>
<dbReference type="GO" id="GO:0016747">
    <property type="term" value="F:acyltransferase activity, transferring groups other than amino-acyl groups"/>
    <property type="evidence" value="ECO:0007669"/>
    <property type="project" value="InterPro"/>
</dbReference>
<gene>
    <name evidence="2" type="ORF">NCTC13316_00509</name>
</gene>